<reference evidence="2 3" key="2">
    <citation type="journal article" date="2010" name="Stand. Genomic Sci.">
        <title>Complete genome sequence of Sulfurospirillum deleyianum type strain (5175).</title>
        <authorList>
            <person name="Sikorski J."/>
            <person name="Lapidus A."/>
            <person name="Copeland A."/>
            <person name="Glavina Del Rio T."/>
            <person name="Nolan M."/>
            <person name="Lucas S."/>
            <person name="Chen F."/>
            <person name="Tice H."/>
            <person name="Cheng J.F."/>
            <person name="Saunders E."/>
            <person name="Bruce D."/>
            <person name="Goodwin L."/>
            <person name="Pitluck S."/>
            <person name="Ovchinnikova G."/>
            <person name="Pati A."/>
            <person name="Ivanova N."/>
            <person name="Mavromatis K."/>
            <person name="Chen A."/>
            <person name="Palaniappan K."/>
            <person name="Chain P."/>
            <person name="Land M."/>
            <person name="Hauser L."/>
            <person name="Chang Y.J."/>
            <person name="Jeffries C.D."/>
            <person name="Brettin T."/>
            <person name="Detter J.C."/>
            <person name="Han C."/>
            <person name="Rohde M."/>
            <person name="Lang E."/>
            <person name="Spring S."/>
            <person name="Goker M."/>
            <person name="Bristow J."/>
            <person name="Eisen J.A."/>
            <person name="Markowitz V."/>
            <person name="Hugenholtz P."/>
            <person name="Kyrpides N.C."/>
            <person name="Klenk H.P."/>
        </authorList>
    </citation>
    <scope>NUCLEOTIDE SEQUENCE [LARGE SCALE GENOMIC DNA]</scope>
    <source>
        <strain evidence="3">ATCC 51133 / DSM 6946 / 5175</strain>
    </source>
</reference>
<keyword evidence="1" id="KW-1133">Transmembrane helix</keyword>
<proteinExistence type="predicted"/>
<evidence type="ECO:0008006" key="4">
    <source>
        <dbReference type="Google" id="ProtNLM"/>
    </source>
</evidence>
<accession>D1B001</accession>
<evidence type="ECO:0000313" key="3">
    <source>
        <dbReference type="Proteomes" id="UP000002222"/>
    </source>
</evidence>
<feature type="transmembrane region" description="Helical" evidence="1">
    <location>
        <begin position="37"/>
        <end position="54"/>
    </location>
</feature>
<dbReference type="HOGENOM" id="CLU_088193_2_0_7"/>
<keyword evidence="3" id="KW-1185">Reference proteome</keyword>
<dbReference type="eggNOG" id="COG4649">
    <property type="taxonomic scope" value="Bacteria"/>
</dbReference>
<dbReference type="STRING" id="525898.Sdel_0582"/>
<name>D1B001_SULD5</name>
<evidence type="ECO:0000313" key="2">
    <source>
        <dbReference type="EMBL" id="ACZ11618.1"/>
    </source>
</evidence>
<dbReference type="EMBL" id="CP001816">
    <property type="protein sequence ID" value="ACZ11618.1"/>
    <property type="molecule type" value="Genomic_DNA"/>
</dbReference>
<organism evidence="2 3">
    <name type="scientific">Sulfurospirillum deleyianum (strain ATCC 51133 / DSM 6946 / 5175)</name>
    <dbReference type="NCBI Taxonomy" id="525898"/>
    <lineage>
        <taxon>Bacteria</taxon>
        <taxon>Pseudomonadati</taxon>
        <taxon>Campylobacterota</taxon>
        <taxon>Epsilonproteobacteria</taxon>
        <taxon>Campylobacterales</taxon>
        <taxon>Sulfurospirillaceae</taxon>
        <taxon>Sulfurospirillum</taxon>
    </lineage>
</organism>
<dbReference type="KEGG" id="sdl:Sdel_0582"/>
<dbReference type="OrthoDB" id="5334020at2"/>
<protein>
    <recommendedName>
        <fullName evidence="4">Tetratricopeptide repeat-like domain-containing protein</fullName>
    </recommendedName>
</protein>
<dbReference type="RefSeq" id="WP_012856384.1">
    <property type="nucleotide sequence ID" value="NC_013512.1"/>
</dbReference>
<dbReference type="AlphaFoldDB" id="D1B001"/>
<keyword evidence="1" id="KW-0472">Membrane</keyword>
<gene>
    <name evidence="2" type="ordered locus">Sdel_0582</name>
</gene>
<sequence>MGLKENIQVVKEEMSTEEQFLEGIIKGERFFKRNKKYILSAVVLAFLGIGAYGINDMIVSQQLKASNEAYALLLKDANNTAAKEVLQQKNPKLYTLFLFEQALFQGDKATLVQVASSKEDAILHDIALYQLSQLDANATEKGALMGGMILLQEGYTLLKEGKVDEARLKFAQIDVNSPLKQIAKNLEHYQGLK</sequence>
<dbReference type="Proteomes" id="UP000002222">
    <property type="component" value="Chromosome"/>
</dbReference>
<reference evidence="3" key="1">
    <citation type="submission" date="2009-11" db="EMBL/GenBank/DDBJ databases">
        <title>The complete genome of Sulfurospirillum deleyianum DSM 6946.</title>
        <authorList>
            <consortium name="US DOE Joint Genome Institute (JGI-PGF)"/>
            <person name="Lucas S."/>
            <person name="Copeland A."/>
            <person name="Lapidus A."/>
            <person name="Glavina del Rio T."/>
            <person name="Dalin E."/>
            <person name="Tice H."/>
            <person name="Bruce D."/>
            <person name="Goodwin L."/>
            <person name="Pitluck S."/>
            <person name="Kyrpides N."/>
            <person name="Mavromatis K."/>
            <person name="Ivanova N."/>
            <person name="Ovchinnikova G."/>
            <person name="Munk A.C."/>
            <person name="Lu M."/>
            <person name="Brettin T."/>
            <person name="Detter J.C."/>
            <person name="Han C."/>
            <person name="Tapia R."/>
            <person name="Larimer F."/>
            <person name="Land M."/>
            <person name="Hauser L."/>
            <person name="Markowitz V."/>
            <person name="Cheng J.F."/>
            <person name="Hugenholtz P."/>
            <person name="Woyke T."/>
            <person name="Wu D."/>
            <person name="Aumann P."/>
            <person name="Schneider S."/>
            <person name="Lang E."/>
            <person name="Spring S."/>
            <person name="Klenk H.P."/>
            <person name="Eisen J.A."/>
        </authorList>
    </citation>
    <scope>NUCLEOTIDE SEQUENCE [LARGE SCALE GENOMIC DNA]</scope>
    <source>
        <strain evidence="3">ATCC 51133 / DSM 6946 / 5175</strain>
    </source>
</reference>
<evidence type="ECO:0000256" key="1">
    <source>
        <dbReference type="SAM" id="Phobius"/>
    </source>
</evidence>
<keyword evidence="1" id="KW-0812">Transmembrane</keyword>